<feature type="non-terminal residue" evidence="2">
    <location>
        <position position="1"/>
    </location>
</feature>
<dbReference type="GO" id="GO:0004523">
    <property type="term" value="F:RNA-DNA hybrid ribonuclease activity"/>
    <property type="evidence" value="ECO:0007669"/>
    <property type="project" value="InterPro"/>
</dbReference>
<gene>
    <name evidence="2" type="ORF">NQ315_013743</name>
</gene>
<dbReference type="Gene3D" id="3.30.420.10">
    <property type="entry name" value="Ribonuclease H-like superfamily/Ribonuclease H"/>
    <property type="match status" value="1"/>
</dbReference>
<evidence type="ECO:0000313" key="3">
    <source>
        <dbReference type="Proteomes" id="UP001159042"/>
    </source>
</evidence>
<accession>A0AAV8W3Q3</accession>
<name>A0AAV8W3Q3_9CUCU</name>
<dbReference type="GO" id="GO:0003676">
    <property type="term" value="F:nucleic acid binding"/>
    <property type="evidence" value="ECO:0007669"/>
    <property type="project" value="InterPro"/>
</dbReference>
<dbReference type="InterPro" id="IPR012337">
    <property type="entry name" value="RNaseH-like_sf"/>
</dbReference>
<comment type="caution">
    <text evidence="2">The sequence shown here is derived from an EMBL/GenBank/DDBJ whole genome shotgun (WGS) entry which is preliminary data.</text>
</comment>
<dbReference type="InterPro" id="IPR036397">
    <property type="entry name" value="RNaseH_sf"/>
</dbReference>
<dbReference type="AlphaFoldDB" id="A0AAV8W3Q3"/>
<dbReference type="PROSITE" id="PS50879">
    <property type="entry name" value="RNASE_H_1"/>
    <property type="match status" value="1"/>
</dbReference>
<keyword evidence="3" id="KW-1185">Reference proteome</keyword>
<reference evidence="2 3" key="1">
    <citation type="journal article" date="2023" name="Insect Mol. Biol.">
        <title>Genome sequencing provides insights into the evolution of gene families encoding plant cell wall-degrading enzymes in longhorned beetles.</title>
        <authorList>
            <person name="Shin N.R."/>
            <person name="Okamura Y."/>
            <person name="Kirsch R."/>
            <person name="Pauchet Y."/>
        </authorList>
    </citation>
    <scope>NUCLEOTIDE SEQUENCE [LARGE SCALE GENOMIC DNA]</scope>
    <source>
        <strain evidence="2">EAD_L_NR</strain>
    </source>
</reference>
<dbReference type="SUPFAM" id="SSF53098">
    <property type="entry name" value="Ribonuclease H-like"/>
    <property type="match status" value="1"/>
</dbReference>
<dbReference type="InterPro" id="IPR002156">
    <property type="entry name" value="RNaseH_domain"/>
</dbReference>
<evidence type="ECO:0000313" key="2">
    <source>
        <dbReference type="EMBL" id="KAJ8921271.1"/>
    </source>
</evidence>
<sequence>EIPSREIWNQNSDALVSNGLICFTDGSRTLEGTGVGVRGVRPRVDLRRKCLQSWPVYQKISNEDILISIFKYAQTGQRNRVRLVWVPGHSGVAGNDESDALARKGSSDLFTGSEAGYRIPYSYPQSSIANWVRKKCQEDWSRGIGLR</sequence>
<feature type="domain" description="RNase H type-1" evidence="1">
    <location>
        <begin position="1"/>
        <end position="107"/>
    </location>
</feature>
<proteinExistence type="predicted"/>
<dbReference type="EMBL" id="JANEYG010000011">
    <property type="protein sequence ID" value="KAJ8921271.1"/>
    <property type="molecule type" value="Genomic_DNA"/>
</dbReference>
<evidence type="ECO:0000259" key="1">
    <source>
        <dbReference type="PROSITE" id="PS50879"/>
    </source>
</evidence>
<protein>
    <recommendedName>
        <fullName evidence="1">RNase H type-1 domain-containing protein</fullName>
    </recommendedName>
</protein>
<organism evidence="2 3">
    <name type="scientific">Exocentrus adspersus</name>
    <dbReference type="NCBI Taxonomy" id="1586481"/>
    <lineage>
        <taxon>Eukaryota</taxon>
        <taxon>Metazoa</taxon>
        <taxon>Ecdysozoa</taxon>
        <taxon>Arthropoda</taxon>
        <taxon>Hexapoda</taxon>
        <taxon>Insecta</taxon>
        <taxon>Pterygota</taxon>
        <taxon>Neoptera</taxon>
        <taxon>Endopterygota</taxon>
        <taxon>Coleoptera</taxon>
        <taxon>Polyphaga</taxon>
        <taxon>Cucujiformia</taxon>
        <taxon>Chrysomeloidea</taxon>
        <taxon>Cerambycidae</taxon>
        <taxon>Lamiinae</taxon>
        <taxon>Acanthocinini</taxon>
        <taxon>Exocentrus</taxon>
    </lineage>
</organism>
<dbReference type="Pfam" id="PF00075">
    <property type="entry name" value="RNase_H"/>
    <property type="match status" value="1"/>
</dbReference>
<dbReference type="Proteomes" id="UP001159042">
    <property type="component" value="Unassembled WGS sequence"/>
</dbReference>